<proteinExistence type="predicted"/>
<name>A0A6P1T2U0_9RHOB</name>
<gene>
    <name evidence="3" type="ORF">GO499_13400</name>
</gene>
<feature type="compositionally biased region" description="Polar residues" evidence="1">
    <location>
        <begin position="381"/>
        <end position="399"/>
    </location>
</feature>
<sequence length="429" mass="45224">MSLMEIILVGGLSLTGGVLGYLAWWLTTLKSRRKARASTVVEEDKIARKPTMEDIGTVSGVMDEIPARPDLALPPELDDSIVSGEVGSVTEPEMVADDLVTEPDEMPIVVSDSVAEEFEGTDAAPRDEMPSLESRLDNIEATLRHLADAQATLLEHLPAGEEQAKPESVLPDSFQSRFDALENRLSEMADTFATQAGDSTGEETLGAILAAVAALPEQFNAPVEQKILPNFALLSQELARVAARMQPNPEISDRLQEIAATLRDVDARLTFPASATDAKADDLATDTLPDTNVSEEQSVYLQEEADGTRVEPDGSEVADEVSFAIVGAAAPPMDDGMDGSVSEADPAAADTLPMTTQDASVSQTVSAASNDHGDTCEDGASSATPHAQEQNTDPEQDISQGVPAESGSPAAPKESDVPRKTGIAYVSAP</sequence>
<dbReference type="RefSeq" id="WP_161862653.1">
    <property type="nucleotide sequence ID" value="NZ_CP046620.1"/>
</dbReference>
<dbReference type="KEGG" id="amaq:GO499_13400"/>
<evidence type="ECO:0000313" key="4">
    <source>
        <dbReference type="Proteomes" id="UP000464495"/>
    </source>
</evidence>
<evidence type="ECO:0000256" key="1">
    <source>
        <dbReference type="SAM" id="MobiDB-lite"/>
    </source>
</evidence>
<evidence type="ECO:0000313" key="3">
    <source>
        <dbReference type="EMBL" id="QHQ36100.1"/>
    </source>
</evidence>
<organism evidence="3 4">
    <name type="scientific">Algicella marina</name>
    <dbReference type="NCBI Taxonomy" id="2683284"/>
    <lineage>
        <taxon>Bacteria</taxon>
        <taxon>Pseudomonadati</taxon>
        <taxon>Pseudomonadota</taxon>
        <taxon>Alphaproteobacteria</taxon>
        <taxon>Rhodobacterales</taxon>
        <taxon>Paracoccaceae</taxon>
        <taxon>Algicella</taxon>
    </lineage>
</organism>
<keyword evidence="4" id="KW-1185">Reference proteome</keyword>
<protein>
    <submittedName>
        <fullName evidence="3">Uncharacterized protein</fullName>
    </submittedName>
</protein>
<feature type="region of interest" description="Disordered" evidence="1">
    <location>
        <begin position="354"/>
        <end position="429"/>
    </location>
</feature>
<keyword evidence="2" id="KW-0812">Transmembrane</keyword>
<keyword evidence="2" id="KW-0472">Membrane</keyword>
<dbReference type="Proteomes" id="UP000464495">
    <property type="component" value="Chromosome"/>
</dbReference>
<feature type="transmembrane region" description="Helical" evidence="2">
    <location>
        <begin position="6"/>
        <end position="26"/>
    </location>
</feature>
<dbReference type="EMBL" id="CP046620">
    <property type="protein sequence ID" value="QHQ36100.1"/>
    <property type="molecule type" value="Genomic_DNA"/>
</dbReference>
<accession>A0A6P1T2U0</accession>
<feature type="compositionally biased region" description="Polar residues" evidence="1">
    <location>
        <begin position="354"/>
        <end position="369"/>
    </location>
</feature>
<keyword evidence="2" id="KW-1133">Transmembrane helix</keyword>
<evidence type="ECO:0000256" key="2">
    <source>
        <dbReference type="SAM" id="Phobius"/>
    </source>
</evidence>
<dbReference type="AlphaFoldDB" id="A0A6P1T2U0"/>
<reference evidence="3 4" key="1">
    <citation type="submission" date="2019-12" db="EMBL/GenBank/DDBJ databases">
        <title>Complete genome sequence of Algicella marina strain 9Alg 56(T) isolated from the red alga Tichocarpus crinitus.</title>
        <authorList>
            <person name="Kim S.-G."/>
            <person name="Nedashkovskaya O.I."/>
        </authorList>
    </citation>
    <scope>NUCLEOTIDE SEQUENCE [LARGE SCALE GENOMIC DNA]</scope>
    <source>
        <strain evidence="3 4">9Alg 56</strain>
    </source>
</reference>